<dbReference type="EMBL" id="CADCXU010030616">
    <property type="protein sequence ID" value="CAB0016859.1"/>
    <property type="molecule type" value="Genomic_DNA"/>
</dbReference>
<evidence type="ECO:0000313" key="2">
    <source>
        <dbReference type="Proteomes" id="UP000479000"/>
    </source>
</evidence>
<organism evidence="1 2">
    <name type="scientific">Nesidiocoris tenuis</name>
    <dbReference type="NCBI Taxonomy" id="355587"/>
    <lineage>
        <taxon>Eukaryota</taxon>
        <taxon>Metazoa</taxon>
        <taxon>Ecdysozoa</taxon>
        <taxon>Arthropoda</taxon>
        <taxon>Hexapoda</taxon>
        <taxon>Insecta</taxon>
        <taxon>Pterygota</taxon>
        <taxon>Neoptera</taxon>
        <taxon>Paraneoptera</taxon>
        <taxon>Hemiptera</taxon>
        <taxon>Heteroptera</taxon>
        <taxon>Panheteroptera</taxon>
        <taxon>Cimicomorpha</taxon>
        <taxon>Miridae</taxon>
        <taxon>Dicyphina</taxon>
        <taxon>Nesidiocoris</taxon>
    </lineage>
</organism>
<reference evidence="1 2" key="1">
    <citation type="submission" date="2020-02" db="EMBL/GenBank/DDBJ databases">
        <authorList>
            <person name="Ferguson B K."/>
        </authorList>
    </citation>
    <scope>NUCLEOTIDE SEQUENCE [LARGE SCALE GENOMIC DNA]</scope>
</reference>
<dbReference type="AlphaFoldDB" id="A0A6H5HFT4"/>
<sequence>YSSFYPIDARWIGENASIIQSTRMSLVPSAADLQLDGSNRRVQPQWELLALELITLLYASRGRSKNSGGFESTSAVLSLESRHEKTKKLVSIFLLILREFQPPQRYTAVTNFCRVNLDTVRAAIRCGTADAEIGRRPAAVKSRFSLTASPQLGHMHTHTRPVTGPPAHLLKAGNVRRQGPQPAQCEVKLLNALSYESGAAVRH</sequence>
<gene>
    <name evidence="1" type="ORF">NTEN_LOCUS20984</name>
</gene>
<dbReference type="Proteomes" id="UP000479000">
    <property type="component" value="Unassembled WGS sequence"/>
</dbReference>
<name>A0A6H5HFT4_9HEMI</name>
<protein>
    <submittedName>
        <fullName evidence="1">Uncharacterized protein</fullName>
    </submittedName>
</protein>
<keyword evidence="2" id="KW-1185">Reference proteome</keyword>
<proteinExistence type="predicted"/>
<feature type="non-terminal residue" evidence="1">
    <location>
        <position position="203"/>
    </location>
</feature>
<feature type="non-terminal residue" evidence="1">
    <location>
        <position position="1"/>
    </location>
</feature>
<evidence type="ECO:0000313" key="1">
    <source>
        <dbReference type="EMBL" id="CAB0016859.1"/>
    </source>
</evidence>
<accession>A0A6H5HFT4</accession>